<keyword evidence="7" id="KW-0378">Hydrolase</keyword>
<comment type="function">
    <text evidence="2">Exopeptidase that catalyzes the hydrolytic cleavage of multi-L-arginyl-poly-L-aspartic acid (cyanophycin; a water-insoluble reserve polymer) into aspartate-arginine dipeptides.</text>
</comment>
<dbReference type="Proteomes" id="UP000030011">
    <property type="component" value="Unassembled WGS sequence"/>
</dbReference>
<organism evidence="10 11">
    <name type="scientific">Knoellia subterranea KCTC 19937</name>
    <dbReference type="NCBI Taxonomy" id="1385521"/>
    <lineage>
        <taxon>Bacteria</taxon>
        <taxon>Bacillati</taxon>
        <taxon>Actinomycetota</taxon>
        <taxon>Actinomycetes</taxon>
        <taxon>Micrococcales</taxon>
        <taxon>Intrasporangiaceae</taxon>
        <taxon>Knoellia</taxon>
    </lineage>
</organism>
<dbReference type="InterPro" id="IPR011811">
    <property type="entry name" value="Peptidase_S51_cyanophycinase"/>
</dbReference>
<dbReference type="EMBL" id="AVPK01000002">
    <property type="protein sequence ID" value="KGN38729.1"/>
    <property type="molecule type" value="Genomic_DNA"/>
</dbReference>
<proteinExistence type="inferred from homology"/>
<dbReference type="STRING" id="1385521.N803_08350"/>
<dbReference type="Pfam" id="PF03575">
    <property type="entry name" value="Peptidase_S51"/>
    <property type="match status" value="1"/>
</dbReference>
<dbReference type="RefSeq" id="WP_035903124.1">
    <property type="nucleotide sequence ID" value="NZ_AVPK01000002.1"/>
</dbReference>
<comment type="caution">
    <text evidence="10">The sequence shown here is derived from an EMBL/GenBank/DDBJ whole genome shotgun (WGS) entry which is preliminary data.</text>
</comment>
<comment type="similarity">
    <text evidence="3">Belongs to the peptidase S51 family.</text>
</comment>
<evidence type="ECO:0000256" key="9">
    <source>
        <dbReference type="PIRSR" id="PIRSR032067-1"/>
    </source>
</evidence>
<dbReference type="EC" id="3.4.15.6" evidence="4"/>
<dbReference type="InterPro" id="IPR005320">
    <property type="entry name" value="Peptidase_S51"/>
</dbReference>
<feature type="active site" description="Charge relay system" evidence="9">
    <location>
        <position position="133"/>
    </location>
</feature>
<evidence type="ECO:0000256" key="4">
    <source>
        <dbReference type="ARBA" id="ARBA00013115"/>
    </source>
</evidence>
<sequence>MPRFPSTTPTLFIIGGAEDRVGRAALLRRFVRISGGRRARLVIIPTASSFQDEVVASYSEVFTRFGVSSIEVVNPQSRRDAHVPEAVARIDDATGIFMSGGSQLRLSQFFPGTPLGDALHRAHARGAVVAGTSAGASIMSEFMISMGDEGITPVQRASQISAGMGLLKGVIVDQHFAQRSRYGRLMSVVASSPSLLGVGIDEDTAIEVTDGTRFTVHGRGGVLVIDCRDVTTDAPDARRGAPLLVSGARIHTLPAGATFDLSTAELVDFVEQHPDVGVTIASAKS</sequence>
<dbReference type="CDD" id="cd03145">
    <property type="entry name" value="GAT1_cyanophycinase"/>
    <property type="match status" value="1"/>
</dbReference>
<protein>
    <recommendedName>
        <fullName evidence="5">Cyanophycinase</fullName>
        <ecNumber evidence="4">3.4.15.6</ecNumber>
    </recommendedName>
</protein>
<dbReference type="InterPro" id="IPR029062">
    <property type="entry name" value="Class_I_gatase-like"/>
</dbReference>
<dbReference type="PANTHER" id="PTHR36175:SF1">
    <property type="entry name" value="CYANOPHYCINASE"/>
    <property type="match status" value="1"/>
</dbReference>
<dbReference type="AlphaFoldDB" id="A0A0A0JPN3"/>
<evidence type="ECO:0000256" key="8">
    <source>
        <dbReference type="ARBA" id="ARBA00022825"/>
    </source>
</evidence>
<dbReference type="GO" id="GO:0008236">
    <property type="term" value="F:serine-type peptidase activity"/>
    <property type="evidence" value="ECO:0007669"/>
    <property type="project" value="UniProtKB-KW"/>
</dbReference>
<keyword evidence="8" id="KW-0720">Serine protease</keyword>
<dbReference type="NCBIfam" id="TIGR02069">
    <property type="entry name" value="cyanophycinase"/>
    <property type="match status" value="1"/>
</dbReference>
<comment type="catalytic activity">
    <reaction evidence="1">
        <text>[L-4-(L-arginin-2-N-yl)aspartate](n) + H2O = [L-4-(L-arginin-2-N-yl)aspartate](n-1) + L-4-(L-arginin-2-N-yl)aspartate</text>
        <dbReference type="Rhea" id="RHEA:12845"/>
        <dbReference type="Rhea" id="RHEA-COMP:13728"/>
        <dbReference type="Rhea" id="RHEA-COMP:13734"/>
        <dbReference type="ChEBI" id="CHEBI:15377"/>
        <dbReference type="ChEBI" id="CHEBI:137986"/>
        <dbReference type="ChEBI" id="CHEBI:137991"/>
        <dbReference type="EC" id="3.4.15.6"/>
    </reaction>
</comment>
<evidence type="ECO:0000256" key="6">
    <source>
        <dbReference type="ARBA" id="ARBA00022670"/>
    </source>
</evidence>
<reference evidence="10 11" key="1">
    <citation type="submission" date="2013-08" db="EMBL/GenBank/DDBJ databases">
        <title>The genome sequence of Knoellia subterranea.</title>
        <authorList>
            <person name="Zhu W."/>
            <person name="Wang G."/>
        </authorList>
    </citation>
    <scope>NUCLEOTIDE SEQUENCE [LARGE SCALE GENOMIC DNA]</scope>
    <source>
        <strain evidence="10 11">KCTC 19937</strain>
    </source>
</reference>
<evidence type="ECO:0000313" key="10">
    <source>
        <dbReference type="EMBL" id="KGN38729.1"/>
    </source>
</evidence>
<dbReference type="GO" id="GO:0008241">
    <property type="term" value="F:peptidyl-dipeptidase activity"/>
    <property type="evidence" value="ECO:0007669"/>
    <property type="project" value="UniProtKB-EC"/>
</dbReference>
<evidence type="ECO:0000256" key="2">
    <source>
        <dbReference type="ARBA" id="ARBA00002039"/>
    </source>
</evidence>
<keyword evidence="11" id="KW-1185">Reference proteome</keyword>
<dbReference type="OrthoDB" id="9799980at2"/>
<evidence type="ECO:0000256" key="1">
    <source>
        <dbReference type="ARBA" id="ARBA00001092"/>
    </source>
</evidence>
<dbReference type="PIRSF" id="PIRSF032067">
    <property type="entry name" value="Cyanophycinase"/>
    <property type="match status" value="1"/>
</dbReference>
<feature type="active site" description="Charge relay system" evidence="9">
    <location>
        <position position="202"/>
    </location>
</feature>
<evidence type="ECO:0000256" key="3">
    <source>
        <dbReference type="ARBA" id="ARBA00006534"/>
    </source>
</evidence>
<feature type="active site" description="Charge relay system" evidence="9">
    <location>
        <position position="175"/>
    </location>
</feature>
<accession>A0A0A0JPN3</accession>
<evidence type="ECO:0000256" key="7">
    <source>
        <dbReference type="ARBA" id="ARBA00022801"/>
    </source>
</evidence>
<evidence type="ECO:0000313" key="11">
    <source>
        <dbReference type="Proteomes" id="UP000030011"/>
    </source>
</evidence>
<keyword evidence="6" id="KW-0645">Protease</keyword>
<gene>
    <name evidence="10" type="ORF">N803_08350</name>
</gene>
<name>A0A0A0JPN3_9MICO</name>
<dbReference type="PANTHER" id="PTHR36175">
    <property type="entry name" value="CYANOPHYCINASE"/>
    <property type="match status" value="1"/>
</dbReference>
<dbReference type="eggNOG" id="COG4242">
    <property type="taxonomic scope" value="Bacteria"/>
</dbReference>
<dbReference type="GO" id="GO:0006508">
    <property type="term" value="P:proteolysis"/>
    <property type="evidence" value="ECO:0007669"/>
    <property type="project" value="UniProtKB-KW"/>
</dbReference>
<dbReference type="Gene3D" id="3.40.50.880">
    <property type="match status" value="1"/>
</dbReference>
<evidence type="ECO:0000256" key="5">
    <source>
        <dbReference type="ARBA" id="ARBA00015719"/>
    </source>
</evidence>
<dbReference type="SUPFAM" id="SSF52317">
    <property type="entry name" value="Class I glutamine amidotransferase-like"/>
    <property type="match status" value="1"/>
</dbReference>